<keyword evidence="2" id="KW-1185">Reference proteome</keyword>
<dbReference type="EMBL" id="JAKOGI010005535">
    <property type="protein sequence ID" value="KAJ8419303.1"/>
    <property type="molecule type" value="Genomic_DNA"/>
</dbReference>
<sequence length="169" mass="20031">MQSLSNIGSMLGIPLKTDKYTKEKSILKCARLLVEMPLEGHFSDYIEFANKKNVQIRQKVIYEWLPLKCSHCKMLGHTQENRRNQDIHRKEWRVRSQVLPQEQNQPSERSLSILHDTMLQEQKDKKKSQLQMTYCRPTPIMFCWRKMEARQRMGRGDLNPKWIGSLVGM</sequence>
<name>A0A9Q1GIK5_9CARY</name>
<evidence type="ECO:0000313" key="1">
    <source>
        <dbReference type="EMBL" id="KAJ8419303.1"/>
    </source>
</evidence>
<accession>A0A9Q1GIK5</accession>
<protein>
    <submittedName>
        <fullName evidence="1">Uncharacterized protein</fullName>
    </submittedName>
</protein>
<proteinExistence type="predicted"/>
<dbReference type="PANTHER" id="PTHR31286:SF165">
    <property type="entry name" value="DUF4283 DOMAIN-CONTAINING PROTEIN"/>
    <property type="match status" value="1"/>
</dbReference>
<dbReference type="AlphaFoldDB" id="A0A9Q1GIK5"/>
<gene>
    <name evidence="1" type="ORF">Cgig2_021541</name>
</gene>
<dbReference type="InterPro" id="IPR040256">
    <property type="entry name" value="At4g02000-like"/>
</dbReference>
<dbReference type="Proteomes" id="UP001153076">
    <property type="component" value="Unassembled WGS sequence"/>
</dbReference>
<reference evidence="1" key="1">
    <citation type="submission" date="2022-04" db="EMBL/GenBank/DDBJ databases">
        <title>Carnegiea gigantea Genome sequencing and assembly v2.</title>
        <authorList>
            <person name="Copetti D."/>
            <person name="Sanderson M.J."/>
            <person name="Burquez A."/>
            <person name="Wojciechowski M.F."/>
        </authorList>
    </citation>
    <scope>NUCLEOTIDE SEQUENCE</scope>
    <source>
        <strain evidence="1">SGP5-SGP5p</strain>
        <tissue evidence="1">Aerial part</tissue>
    </source>
</reference>
<evidence type="ECO:0000313" key="2">
    <source>
        <dbReference type="Proteomes" id="UP001153076"/>
    </source>
</evidence>
<comment type="caution">
    <text evidence="1">The sequence shown here is derived from an EMBL/GenBank/DDBJ whole genome shotgun (WGS) entry which is preliminary data.</text>
</comment>
<organism evidence="1 2">
    <name type="scientific">Carnegiea gigantea</name>
    <dbReference type="NCBI Taxonomy" id="171969"/>
    <lineage>
        <taxon>Eukaryota</taxon>
        <taxon>Viridiplantae</taxon>
        <taxon>Streptophyta</taxon>
        <taxon>Embryophyta</taxon>
        <taxon>Tracheophyta</taxon>
        <taxon>Spermatophyta</taxon>
        <taxon>Magnoliopsida</taxon>
        <taxon>eudicotyledons</taxon>
        <taxon>Gunneridae</taxon>
        <taxon>Pentapetalae</taxon>
        <taxon>Caryophyllales</taxon>
        <taxon>Cactineae</taxon>
        <taxon>Cactaceae</taxon>
        <taxon>Cactoideae</taxon>
        <taxon>Echinocereeae</taxon>
        <taxon>Carnegiea</taxon>
    </lineage>
</organism>
<dbReference type="OrthoDB" id="851886at2759"/>
<dbReference type="PANTHER" id="PTHR31286">
    <property type="entry name" value="GLYCINE-RICH CELL WALL STRUCTURAL PROTEIN 1.8-LIKE"/>
    <property type="match status" value="1"/>
</dbReference>